<dbReference type="AlphaFoldDB" id="A0A542E6T5"/>
<accession>A0A542E6T5</accession>
<dbReference type="EMBL" id="VFMN01000001">
    <property type="protein sequence ID" value="TQJ10999.1"/>
    <property type="molecule type" value="Genomic_DNA"/>
</dbReference>
<protein>
    <submittedName>
        <fullName evidence="2">Uncharacterized protein (DUF1800 family)</fullName>
    </submittedName>
</protein>
<keyword evidence="3" id="KW-1185">Reference proteome</keyword>
<sequence>MGGDDDRRAATRLVRRVAFGASGDVVDAVARRGPARWLTDALGADPATDPGSLATPPPSLPPVPLPSAHPSQDERRARNAAVRDQREALGRWWVRRMVTTGIPLAERVTFAWHHLFATDLRVVRDAGAVLRQNETQRRLGRGTVTAMTGAMLRDTALLSYLDGTARTAGTRNENLARELFEIFTLGRGTAYGEPDVHDASLALTGWRIGDGGVATYDPAWHEGGRLTVLGRTGRLGLDDVVDAALAHPTSAPHVVSRWWDLVGASTPVPAGVLRRAVAAYAPRREVGALLTALVLDPETVALPPSLVRGPVDWLVGSARSLGVRFDDEAAGTALGALRALGQEPFAPPNVAGWPGGAAWLSTAAAHTRLGAATWLAGLADLDDVAALDAASPTSRVEAVAHRLALPTLSDRTVVGLRSVRRDPVALVAAALVCPENLVV</sequence>
<dbReference type="InterPro" id="IPR014917">
    <property type="entry name" value="DUF1800"/>
</dbReference>
<gene>
    <name evidence="2" type="ORF">FB458_4147</name>
</gene>
<feature type="region of interest" description="Disordered" evidence="1">
    <location>
        <begin position="40"/>
        <end position="81"/>
    </location>
</feature>
<evidence type="ECO:0000256" key="1">
    <source>
        <dbReference type="SAM" id="MobiDB-lite"/>
    </source>
</evidence>
<organism evidence="2 3">
    <name type="scientific">Lapillicoccus jejuensis</name>
    <dbReference type="NCBI Taxonomy" id="402171"/>
    <lineage>
        <taxon>Bacteria</taxon>
        <taxon>Bacillati</taxon>
        <taxon>Actinomycetota</taxon>
        <taxon>Actinomycetes</taxon>
        <taxon>Micrococcales</taxon>
        <taxon>Intrasporangiaceae</taxon>
        <taxon>Lapillicoccus</taxon>
    </lineage>
</organism>
<feature type="compositionally biased region" description="Basic and acidic residues" evidence="1">
    <location>
        <begin position="71"/>
        <end position="81"/>
    </location>
</feature>
<dbReference type="Proteomes" id="UP000317893">
    <property type="component" value="Unassembled WGS sequence"/>
</dbReference>
<dbReference type="Pfam" id="PF08811">
    <property type="entry name" value="DUF1800"/>
    <property type="match status" value="1"/>
</dbReference>
<comment type="caution">
    <text evidence="2">The sequence shown here is derived from an EMBL/GenBank/DDBJ whole genome shotgun (WGS) entry which is preliminary data.</text>
</comment>
<feature type="compositionally biased region" description="Pro residues" evidence="1">
    <location>
        <begin position="55"/>
        <end position="67"/>
    </location>
</feature>
<evidence type="ECO:0000313" key="2">
    <source>
        <dbReference type="EMBL" id="TQJ10999.1"/>
    </source>
</evidence>
<dbReference type="RefSeq" id="WP_170185776.1">
    <property type="nucleotide sequence ID" value="NZ_BAAAPR010000018.1"/>
</dbReference>
<name>A0A542E6T5_9MICO</name>
<evidence type="ECO:0000313" key="3">
    <source>
        <dbReference type="Proteomes" id="UP000317893"/>
    </source>
</evidence>
<reference evidence="2 3" key="1">
    <citation type="submission" date="2019-06" db="EMBL/GenBank/DDBJ databases">
        <title>Sequencing the genomes of 1000 actinobacteria strains.</title>
        <authorList>
            <person name="Klenk H.-P."/>
        </authorList>
    </citation>
    <scope>NUCLEOTIDE SEQUENCE [LARGE SCALE GENOMIC DNA]</scope>
    <source>
        <strain evidence="2 3">DSM 18607</strain>
    </source>
</reference>
<proteinExistence type="predicted"/>